<accession>A0A5N8VAZ5</accession>
<name>A0A5N8VAZ5_9ACTN</name>
<organism evidence="1 2">
    <name type="scientific">Streptomyces adustus</name>
    <dbReference type="NCBI Taxonomy" id="1609272"/>
    <lineage>
        <taxon>Bacteria</taxon>
        <taxon>Bacillati</taxon>
        <taxon>Actinomycetota</taxon>
        <taxon>Actinomycetes</taxon>
        <taxon>Kitasatosporales</taxon>
        <taxon>Streptomycetaceae</taxon>
        <taxon>Streptomyces</taxon>
    </lineage>
</organism>
<reference evidence="1 2" key="1">
    <citation type="submission" date="2019-07" db="EMBL/GenBank/DDBJ databases">
        <title>New species of Amycolatopsis and Streptomyces.</title>
        <authorList>
            <person name="Duangmal K."/>
            <person name="Teo W.F.A."/>
            <person name="Lipun K."/>
        </authorList>
    </citation>
    <scope>NUCLEOTIDE SEQUENCE [LARGE SCALE GENOMIC DNA]</scope>
    <source>
        <strain evidence="1 2">NBRC 109810</strain>
    </source>
</reference>
<proteinExistence type="predicted"/>
<protein>
    <submittedName>
        <fullName evidence="1">Uncharacterized protein</fullName>
    </submittedName>
</protein>
<dbReference type="AlphaFoldDB" id="A0A5N8VAZ5"/>
<dbReference type="Proteomes" id="UP000325849">
    <property type="component" value="Unassembled WGS sequence"/>
</dbReference>
<gene>
    <name evidence="1" type="ORF">FNH09_07780</name>
</gene>
<evidence type="ECO:0000313" key="2">
    <source>
        <dbReference type="Proteomes" id="UP000325849"/>
    </source>
</evidence>
<sequence>MEAGSERVTDGIHAEPTLTEGKSYRLNLICVGTGSARVKFTPTVGAARTTVTCDESVVQQRITAPKSIRIDADGAKGATGVIAWRIDAL</sequence>
<evidence type="ECO:0000313" key="1">
    <source>
        <dbReference type="EMBL" id="MPY31208.1"/>
    </source>
</evidence>
<keyword evidence="2" id="KW-1185">Reference proteome</keyword>
<comment type="caution">
    <text evidence="1">The sequence shown here is derived from an EMBL/GenBank/DDBJ whole genome shotgun (WGS) entry which is preliminary data.</text>
</comment>
<dbReference type="EMBL" id="VJZD01000021">
    <property type="protein sequence ID" value="MPY31208.1"/>
    <property type="molecule type" value="Genomic_DNA"/>
</dbReference>